<feature type="region of interest" description="Disordered" evidence="1">
    <location>
        <begin position="102"/>
        <end position="160"/>
    </location>
</feature>
<dbReference type="EMBL" id="JBDJPC010000004">
    <property type="protein sequence ID" value="KAL1505134.1"/>
    <property type="molecule type" value="Genomic_DNA"/>
</dbReference>
<keyword evidence="3" id="KW-1185">Reference proteome</keyword>
<sequence>MGSSILNPTSEREVTVACGRARVPQEGSYTVGCAWCPTDQPIKVSPPVPGTPNFPQLRLARVVEGCPEITVSSSADWRSIRRQLGRLGFAIARTRFLRLAPAGRKRDCPEDGQPSDTLIASEPEEWTPEDLGGRGEPSCRERRKKKPALERRMNLRASNS</sequence>
<comment type="caution">
    <text evidence="2">The sequence shown here is derived from an EMBL/GenBank/DDBJ whole genome shotgun (WGS) entry which is preliminary data.</text>
</comment>
<dbReference type="AlphaFoldDB" id="A0ABD1EVU6"/>
<accession>A0ABD1EVU6</accession>
<reference evidence="2 3" key="1">
    <citation type="submission" date="2024-05" db="EMBL/GenBank/DDBJ databases">
        <title>Genetic variation in Jamaican populations of the coffee berry borer (Hypothenemus hampei).</title>
        <authorList>
            <person name="Errbii M."/>
            <person name="Myrie A."/>
        </authorList>
    </citation>
    <scope>NUCLEOTIDE SEQUENCE [LARGE SCALE GENOMIC DNA]</scope>
    <source>
        <strain evidence="2">JA-Hopewell-2020-01-JO</strain>
        <tissue evidence="2">Whole body</tissue>
    </source>
</reference>
<organism evidence="2 3">
    <name type="scientific">Hypothenemus hampei</name>
    <name type="common">Coffee berry borer</name>
    <dbReference type="NCBI Taxonomy" id="57062"/>
    <lineage>
        <taxon>Eukaryota</taxon>
        <taxon>Metazoa</taxon>
        <taxon>Ecdysozoa</taxon>
        <taxon>Arthropoda</taxon>
        <taxon>Hexapoda</taxon>
        <taxon>Insecta</taxon>
        <taxon>Pterygota</taxon>
        <taxon>Neoptera</taxon>
        <taxon>Endopterygota</taxon>
        <taxon>Coleoptera</taxon>
        <taxon>Polyphaga</taxon>
        <taxon>Cucujiformia</taxon>
        <taxon>Curculionidae</taxon>
        <taxon>Scolytinae</taxon>
        <taxon>Hypothenemus</taxon>
    </lineage>
</organism>
<gene>
    <name evidence="2" type="ORF">ABEB36_004757</name>
</gene>
<proteinExistence type="predicted"/>
<dbReference type="Proteomes" id="UP001566132">
    <property type="component" value="Unassembled WGS sequence"/>
</dbReference>
<evidence type="ECO:0000256" key="1">
    <source>
        <dbReference type="SAM" id="MobiDB-lite"/>
    </source>
</evidence>
<evidence type="ECO:0000313" key="3">
    <source>
        <dbReference type="Proteomes" id="UP001566132"/>
    </source>
</evidence>
<feature type="compositionally biased region" description="Basic and acidic residues" evidence="1">
    <location>
        <begin position="131"/>
        <end position="140"/>
    </location>
</feature>
<name>A0ABD1EVU6_HYPHA</name>
<evidence type="ECO:0000313" key="2">
    <source>
        <dbReference type="EMBL" id="KAL1505134.1"/>
    </source>
</evidence>
<protein>
    <submittedName>
        <fullName evidence="2">Uncharacterized protein</fullName>
    </submittedName>
</protein>